<dbReference type="SUPFAM" id="SSF52047">
    <property type="entry name" value="RNI-like"/>
    <property type="match status" value="1"/>
</dbReference>
<accession>A0A5B7TW34</accession>
<keyword evidence="2" id="KW-0732">Signal</keyword>
<evidence type="ECO:0000256" key="2">
    <source>
        <dbReference type="SAM" id="SignalP"/>
    </source>
</evidence>
<dbReference type="Gene3D" id="2.60.120.260">
    <property type="entry name" value="Galactose-binding domain-like"/>
    <property type="match status" value="1"/>
</dbReference>
<evidence type="ECO:0000259" key="5">
    <source>
        <dbReference type="Pfam" id="PF13290"/>
    </source>
</evidence>
<organism evidence="6 7">
    <name type="scientific">Aureibaculum algae</name>
    <dbReference type="NCBI Taxonomy" id="2584122"/>
    <lineage>
        <taxon>Bacteria</taxon>
        <taxon>Pseudomonadati</taxon>
        <taxon>Bacteroidota</taxon>
        <taxon>Flavobacteriia</taxon>
        <taxon>Flavobacteriales</taxon>
        <taxon>Flavobacteriaceae</taxon>
        <taxon>Aureibaculum</taxon>
    </lineage>
</organism>
<feature type="transmembrane region" description="Helical" evidence="1">
    <location>
        <begin position="138"/>
        <end position="156"/>
    </location>
</feature>
<feature type="domain" description="GH29D-like beta-sandwich" evidence="5">
    <location>
        <begin position="488"/>
        <end position="543"/>
    </location>
</feature>
<dbReference type="KEGG" id="fbe:FF125_12985"/>
<dbReference type="PANTHER" id="PTHR35889:SF3">
    <property type="entry name" value="F-BOX DOMAIN-CONTAINING PROTEIN"/>
    <property type="match status" value="1"/>
</dbReference>
<evidence type="ECO:0000313" key="7">
    <source>
        <dbReference type="Proteomes" id="UP000306229"/>
    </source>
</evidence>
<dbReference type="InterPro" id="IPR019251">
    <property type="entry name" value="DUF2231_TM"/>
</dbReference>
<feature type="chain" id="PRO_5022725998" evidence="2">
    <location>
        <begin position="26"/>
        <end position="708"/>
    </location>
</feature>
<dbReference type="InterPro" id="IPR032675">
    <property type="entry name" value="LRR_dom_sf"/>
</dbReference>
<feature type="signal peptide" evidence="2">
    <location>
        <begin position="1"/>
        <end position="25"/>
    </location>
</feature>
<feature type="domain" description="Cytochrome C Planctomycete-type" evidence="3">
    <location>
        <begin position="200"/>
        <end position="259"/>
    </location>
</feature>
<keyword evidence="1" id="KW-0812">Transmembrane</keyword>
<feature type="transmembrane region" description="Helical" evidence="1">
    <location>
        <begin position="73"/>
        <end position="96"/>
    </location>
</feature>
<sequence length="708" mass="79783">MNIKKTHKQYLILLCLLLSGLVVNAQNNEEAPRILLFFGRFHPVVLHLPIGALLLTFFIDIVGRVKKNYPHQIITYALGFSAVSAILACILGYFLSLEGGYGKKVLDIHFYTGILTAILASLLFYLSSKNTITAKKIVFPVFVATLFSLTIAGHYGSVLTHGDNFLTEYAGPAKKGRTIEVVDSLQVFNDVVFKILDDKCIQCHNPTKTKGELSLISKDVILKGGESGIAIEANNAHGSLLYKQLLLPISDDEHMPPEGKSQLTKDEIWLLKHWIDSGLKFEGNYENITQNDTLNKLLKKYLVFNKIVIPKATRSAISEVTEAGFMVLELVPGEPELSVKAIRKDITKSQVSSLSALSEQIIELDFSNSNITDNMTGVLKKMQHLKMLRLDNTKVTDEVIRNIKSIKSLEVLNLFNTAVTNNGLKELFKEIQPNHIYVWQTGVTKEMAMTLEKEHEVSIHSGLKEGFVEMSQLEEPTIIPEKTLFIDTITLSIESKFKDVTVRYTLNGEDPDSTSAIFNEPILINKTKTLKTRVFKKGWLTSNVLQKDYFKVNDRITNYTIKDKPEKRYPDASKLFDLKEGGLSFKDGNWTGYLGYDVNTTLDLGAVKKVDNISVNCLEDIGSWILFPTKLKVLVSNTKNGVFKPVGELKIIRTDKERITKRKKFTVNIPKTEARFFKVIVENPKVLPKWHEGAGNDSWIFVDEIFVW</sequence>
<dbReference type="Pfam" id="PF09990">
    <property type="entry name" value="DUF2231"/>
    <property type="match status" value="1"/>
</dbReference>
<reference evidence="6 7" key="1">
    <citation type="submission" date="2019-05" db="EMBL/GenBank/DDBJ databases">
        <title>Algicella ahnfeltiae gen. nov., sp. nov., a novel marine bacterium of the family Flavobacteriaceae isolated from a red alga.</title>
        <authorList>
            <person name="Nedashkovskaya O.I."/>
            <person name="Kukhlevskiy A.D."/>
            <person name="Kim S.-G."/>
            <person name="Zhukova N.V."/>
            <person name="Mikhailov V.V."/>
        </authorList>
    </citation>
    <scope>NUCLEOTIDE SEQUENCE [LARGE SCALE GENOMIC DNA]</scope>
    <source>
        <strain evidence="6 7">10Alg115</strain>
    </source>
</reference>
<evidence type="ECO:0000259" key="4">
    <source>
        <dbReference type="Pfam" id="PF09990"/>
    </source>
</evidence>
<feature type="domain" description="DUF2231" evidence="4">
    <location>
        <begin position="41"/>
        <end position="159"/>
    </location>
</feature>
<dbReference type="PANTHER" id="PTHR35889">
    <property type="entry name" value="CYCLOINULO-OLIGOSACCHARIDE FRUCTANOTRANSFERASE-RELATED"/>
    <property type="match status" value="1"/>
</dbReference>
<dbReference type="Proteomes" id="UP000306229">
    <property type="component" value="Chromosome"/>
</dbReference>
<dbReference type="InterPro" id="IPR059177">
    <property type="entry name" value="GH29D-like_dom"/>
</dbReference>
<evidence type="ECO:0000313" key="6">
    <source>
        <dbReference type="EMBL" id="QCX39306.1"/>
    </source>
</evidence>
<keyword evidence="1" id="KW-0472">Membrane</keyword>
<gene>
    <name evidence="6" type="ORF">FF125_12985</name>
</gene>
<dbReference type="InterPro" id="IPR011429">
    <property type="entry name" value="Cyt_c_Planctomycete-type"/>
</dbReference>
<protein>
    <submittedName>
        <fullName evidence="6">Uncharacterized protein</fullName>
    </submittedName>
</protein>
<feature type="transmembrane region" description="Helical" evidence="1">
    <location>
        <begin position="41"/>
        <end position="61"/>
    </location>
</feature>
<evidence type="ECO:0000259" key="3">
    <source>
        <dbReference type="Pfam" id="PF07635"/>
    </source>
</evidence>
<dbReference type="OrthoDB" id="1099022at2"/>
<evidence type="ECO:0000256" key="1">
    <source>
        <dbReference type="SAM" id="Phobius"/>
    </source>
</evidence>
<proteinExistence type="predicted"/>
<dbReference type="Pfam" id="PF13290">
    <property type="entry name" value="CHB_HEX_C_1"/>
    <property type="match status" value="1"/>
</dbReference>
<feature type="transmembrane region" description="Helical" evidence="1">
    <location>
        <begin position="108"/>
        <end position="126"/>
    </location>
</feature>
<keyword evidence="1" id="KW-1133">Transmembrane helix</keyword>
<dbReference type="Pfam" id="PF07635">
    <property type="entry name" value="PSCyt1"/>
    <property type="match status" value="1"/>
</dbReference>
<dbReference type="EMBL" id="CP040749">
    <property type="protein sequence ID" value="QCX39306.1"/>
    <property type="molecule type" value="Genomic_DNA"/>
</dbReference>
<name>A0A5B7TW34_9FLAO</name>
<dbReference type="RefSeq" id="WP_138950166.1">
    <property type="nucleotide sequence ID" value="NZ_CP040749.1"/>
</dbReference>
<dbReference type="AlphaFoldDB" id="A0A5B7TW34"/>
<dbReference type="Gene3D" id="3.80.10.10">
    <property type="entry name" value="Ribonuclease Inhibitor"/>
    <property type="match status" value="1"/>
</dbReference>
<keyword evidence="7" id="KW-1185">Reference proteome</keyword>